<gene>
    <name evidence="1" type="ORF">ACFSUB_13755</name>
</gene>
<dbReference type="EMBL" id="JBHUML010000005">
    <property type="protein sequence ID" value="MFD2706527.1"/>
    <property type="molecule type" value="Genomic_DNA"/>
</dbReference>
<protein>
    <submittedName>
        <fullName evidence="1">Uncharacterized protein</fullName>
    </submittedName>
</protein>
<comment type="caution">
    <text evidence="1">The sequence shown here is derived from an EMBL/GenBank/DDBJ whole genome shotgun (WGS) entry which is preliminary data.</text>
</comment>
<evidence type="ECO:0000313" key="1">
    <source>
        <dbReference type="EMBL" id="MFD2706527.1"/>
    </source>
</evidence>
<reference evidence="2" key="1">
    <citation type="journal article" date="2019" name="Int. J. Syst. Evol. Microbiol.">
        <title>The Global Catalogue of Microorganisms (GCM) 10K type strain sequencing project: providing services to taxonomists for standard genome sequencing and annotation.</title>
        <authorList>
            <consortium name="The Broad Institute Genomics Platform"/>
            <consortium name="The Broad Institute Genome Sequencing Center for Infectious Disease"/>
            <person name="Wu L."/>
            <person name="Ma J."/>
        </authorList>
    </citation>
    <scope>NUCLEOTIDE SEQUENCE [LARGE SCALE GENOMIC DNA]</scope>
    <source>
        <strain evidence="2">KCTC 33792</strain>
    </source>
</reference>
<dbReference type="RefSeq" id="WP_177195579.1">
    <property type="nucleotide sequence ID" value="NZ_JBHUML010000005.1"/>
</dbReference>
<accession>A0ABW5T3F8</accession>
<proteinExistence type="predicted"/>
<dbReference type="Proteomes" id="UP001597520">
    <property type="component" value="Unassembled WGS sequence"/>
</dbReference>
<evidence type="ECO:0000313" key="2">
    <source>
        <dbReference type="Proteomes" id="UP001597520"/>
    </source>
</evidence>
<sequence length="51" mass="5536">MSLLINKTPATIPEPMAAIIGRFSVISAYHLSYIKVTGPHITNHKSASEND</sequence>
<organism evidence="1 2">
    <name type="scientific">Salibacterium lacus</name>
    <dbReference type="NCBI Taxonomy" id="1898109"/>
    <lineage>
        <taxon>Bacteria</taxon>
        <taxon>Bacillati</taxon>
        <taxon>Bacillota</taxon>
        <taxon>Bacilli</taxon>
        <taxon>Bacillales</taxon>
        <taxon>Bacillaceae</taxon>
    </lineage>
</organism>
<keyword evidence="2" id="KW-1185">Reference proteome</keyword>
<name>A0ABW5T3F8_9BACI</name>